<comment type="caution">
    <text evidence="6">Lacks conserved residue(s) required for the propagation of feature annotation.</text>
</comment>
<evidence type="ECO:0000256" key="2">
    <source>
        <dbReference type="ARBA" id="ARBA00022552"/>
    </source>
</evidence>
<feature type="binding site" evidence="6">
    <location>
        <position position="74"/>
    </location>
    <ligand>
        <name>S-adenosyl-L-methionine</name>
        <dbReference type="ChEBI" id="CHEBI:59789"/>
    </ligand>
</feature>
<dbReference type="InterPro" id="IPR003682">
    <property type="entry name" value="rRNA_ssu_MeTfrase_G"/>
</dbReference>
<organism evidence="7 8">
    <name type="scientific">Labrys miyagiensis</name>
    <dbReference type="NCBI Taxonomy" id="346912"/>
    <lineage>
        <taxon>Bacteria</taxon>
        <taxon>Pseudomonadati</taxon>
        <taxon>Pseudomonadota</taxon>
        <taxon>Alphaproteobacteria</taxon>
        <taxon>Hyphomicrobiales</taxon>
        <taxon>Xanthobacteraceae</taxon>
        <taxon>Labrys</taxon>
    </lineage>
</organism>
<evidence type="ECO:0000256" key="5">
    <source>
        <dbReference type="ARBA" id="ARBA00022691"/>
    </source>
</evidence>
<evidence type="ECO:0000313" key="7">
    <source>
        <dbReference type="EMBL" id="GLS17259.1"/>
    </source>
</evidence>
<dbReference type="Proteomes" id="UP001156882">
    <property type="component" value="Unassembled WGS sequence"/>
</dbReference>
<dbReference type="GO" id="GO:0008168">
    <property type="term" value="F:methyltransferase activity"/>
    <property type="evidence" value="ECO:0007669"/>
    <property type="project" value="UniProtKB-KW"/>
</dbReference>
<dbReference type="SUPFAM" id="SSF53335">
    <property type="entry name" value="S-adenosyl-L-methionine-dependent methyltransferases"/>
    <property type="match status" value="1"/>
</dbReference>
<comment type="function">
    <text evidence="6">Specifically methylates the N7 position of guanine in position 527 of 16S rRNA.</text>
</comment>
<dbReference type="PIRSF" id="PIRSF003078">
    <property type="entry name" value="GidB"/>
    <property type="match status" value="1"/>
</dbReference>
<proteinExistence type="inferred from homology"/>
<feature type="binding site" evidence="6">
    <location>
        <position position="79"/>
    </location>
    <ligand>
        <name>S-adenosyl-L-methionine</name>
        <dbReference type="ChEBI" id="CHEBI:59789"/>
    </ligand>
</feature>
<comment type="catalytic activity">
    <reaction evidence="6">
        <text>guanosine(527) in 16S rRNA + S-adenosyl-L-methionine = N(7)-methylguanosine(527) in 16S rRNA + S-adenosyl-L-homocysteine</text>
        <dbReference type="Rhea" id="RHEA:42732"/>
        <dbReference type="Rhea" id="RHEA-COMP:10209"/>
        <dbReference type="Rhea" id="RHEA-COMP:10210"/>
        <dbReference type="ChEBI" id="CHEBI:57856"/>
        <dbReference type="ChEBI" id="CHEBI:59789"/>
        <dbReference type="ChEBI" id="CHEBI:74269"/>
        <dbReference type="ChEBI" id="CHEBI:74480"/>
        <dbReference type="EC" id="2.1.1.170"/>
    </reaction>
</comment>
<keyword evidence="5 6" id="KW-0949">S-adenosyl-L-methionine</keyword>
<dbReference type="PANTHER" id="PTHR31760:SF0">
    <property type="entry name" value="S-ADENOSYL-L-METHIONINE-DEPENDENT METHYLTRANSFERASES SUPERFAMILY PROTEIN"/>
    <property type="match status" value="1"/>
</dbReference>
<keyword evidence="3 6" id="KW-0489">Methyltransferase</keyword>
<sequence>MTPDADRTQALKYMTVSRETVSHFDTYVGLLQRWQKIKNLVAPSTLGQIWTRHIADSAQLLPHLGDARTVVDLGSGAGFPGMVIAIAGIGMPGLHVHLVESNGRKASFLREVARATGAPATIHPVRIEDFTAKWDGKADLVTARALASLLELLELSAELLKSGSRALFLKGQDVDAELTEATKYWSMQTELIPSLTDSAGQIVSITAATRRTEGS</sequence>
<dbReference type="GO" id="GO:0032259">
    <property type="term" value="P:methylation"/>
    <property type="evidence" value="ECO:0007669"/>
    <property type="project" value="UniProtKB-KW"/>
</dbReference>
<feature type="binding site" evidence="6">
    <location>
        <position position="144"/>
    </location>
    <ligand>
        <name>S-adenosyl-L-methionine</name>
        <dbReference type="ChEBI" id="CHEBI:59789"/>
    </ligand>
</feature>
<evidence type="ECO:0000256" key="1">
    <source>
        <dbReference type="ARBA" id="ARBA00022490"/>
    </source>
</evidence>
<evidence type="ECO:0000313" key="8">
    <source>
        <dbReference type="Proteomes" id="UP001156882"/>
    </source>
</evidence>
<name>A0ABQ6CAN0_9HYPH</name>
<keyword evidence="1 6" id="KW-0963">Cytoplasm</keyword>
<keyword evidence="4 6" id="KW-0808">Transferase</keyword>
<evidence type="ECO:0000256" key="4">
    <source>
        <dbReference type="ARBA" id="ARBA00022679"/>
    </source>
</evidence>
<dbReference type="EMBL" id="BSPC01000005">
    <property type="protein sequence ID" value="GLS17259.1"/>
    <property type="molecule type" value="Genomic_DNA"/>
</dbReference>
<dbReference type="InterPro" id="IPR029063">
    <property type="entry name" value="SAM-dependent_MTases_sf"/>
</dbReference>
<dbReference type="HAMAP" id="MF_00074">
    <property type="entry name" value="16SrRNA_methyltr_G"/>
    <property type="match status" value="1"/>
</dbReference>
<accession>A0ABQ6CAN0</accession>
<gene>
    <name evidence="6 7" type="primary">rsmG</name>
    <name evidence="7" type="ORF">GCM10007874_02740</name>
</gene>
<dbReference type="EC" id="2.1.1.170" evidence="6"/>
<dbReference type="Gene3D" id="3.40.50.150">
    <property type="entry name" value="Vaccinia Virus protein VP39"/>
    <property type="match status" value="1"/>
</dbReference>
<dbReference type="RefSeq" id="WP_284310084.1">
    <property type="nucleotide sequence ID" value="NZ_BSPC01000005.1"/>
</dbReference>
<keyword evidence="8" id="KW-1185">Reference proteome</keyword>
<comment type="subcellular location">
    <subcellularLocation>
        <location evidence="6">Cytoplasm</location>
    </subcellularLocation>
</comment>
<protein>
    <recommendedName>
        <fullName evidence="6">Ribosomal RNA small subunit methyltransferase G</fullName>
        <ecNumber evidence="6">2.1.1.170</ecNumber>
    </recommendedName>
    <alternativeName>
        <fullName evidence="6">16S rRNA 7-methylguanosine methyltransferase</fullName>
        <shortName evidence="6">16S rRNA m7G methyltransferase</shortName>
    </alternativeName>
</protein>
<dbReference type="NCBIfam" id="TIGR00138">
    <property type="entry name" value="rsmG_gidB"/>
    <property type="match status" value="1"/>
</dbReference>
<comment type="caution">
    <text evidence="7">The sequence shown here is derived from an EMBL/GenBank/DDBJ whole genome shotgun (WGS) entry which is preliminary data.</text>
</comment>
<evidence type="ECO:0000256" key="6">
    <source>
        <dbReference type="HAMAP-Rule" id="MF_00074"/>
    </source>
</evidence>
<feature type="binding site" evidence="6">
    <location>
        <begin position="127"/>
        <end position="128"/>
    </location>
    <ligand>
        <name>S-adenosyl-L-methionine</name>
        <dbReference type="ChEBI" id="CHEBI:59789"/>
    </ligand>
</feature>
<evidence type="ECO:0000256" key="3">
    <source>
        <dbReference type="ARBA" id="ARBA00022603"/>
    </source>
</evidence>
<keyword evidence="2 6" id="KW-0698">rRNA processing</keyword>
<dbReference type="PANTHER" id="PTHR31760">
    <property type="entry name" value="S-ADENOSYL-L-METHIONINE-DEPENDENT METHYLTRANSFERASES SUPERFAMILY PROTEIN"/>
    <property type="match status" value="1"/>
</dbReference>
<dbReference type="Pfam" id="PF02527">
    <property type="entry name" value="GidB"/>
    <property type="match status" value="1"/>
</dbReference>
<reference evidence="8" key="1">
    <citation type="journal article" date="2019" name="Int. J. Syst. Evol. Microbiol.">
        <title>The Global Catalogue of Microorganisms (GCM) 10K type strain sequencing project: providing services to taxonomists for standard genome sequencing and annotation.</title>
        <authorList>
            <consortium name="The Broad Institute Genomics Platform"/>
            <consortium name="The Broad Institute Genome Sequencing Center for Infectious Disease"/>
            <person name="Wu L."/>
            <person name="Ma J."/>
        </authorList>
    </citation>
    <scope>NUCLEOTIDE SEQUENCE [LARGE SCALE GENOMIC DNA]</scope>
    <source>
        <strain evidence="8">NBRC 101365</strain>
    </source>
</reference>
<comment type="similarity">
    <text evidence="6">Belongs to the methyltransferase superfamily. RNA methyltransferase RsmG family.</text>
</comment>